<sequence length="628" mass="70566">MTHISSPDKFTTQLKMISRQQYHGTHRKLVLAFDVGTTYSGISYSILDPGEVPEIKGVTRHDFVSPSSEPCSFSFRFPAQENVGGDSKIPSILYYDLDGELRAVGAEALQEHIVEEAEDNGWIKLEWWKLHLRPKHLVSSHVSDDDIPALPLNKSAVQVLGEFMKYLYRCAQTYIQDTHSREVWKSIENDIDFVLTHPNGWEGAQQSDIRRAAIIAGLIEDTVDGHSRLQLLTEGEASLHFCLGNGLTADFLKNGQGVIVVDAGGGTVDLSAYCMTVSPDSFEEIAPTECRLQGSVFISRRARAFLQEKLKRSIFGTSANIDNMVNVFDKSTKLKFRNPDDPSYIRFGGVKDRDLAVGIRSGQLKLPGSEVAVFFEPSIQCIIDAIEQQSQAAYKNISSVFLVGGFAASDWLFSRLQKYLSWSGINLCRPDSHVNKAVADGAVSFYLDHCVSVRVAKWTYGTSCRVRFNPLDEEHCSRIDTVYTDFSGLRFVPKAFSPILAKGTRVTEDIEFERSYFEDRIAVEYCDRITTDILCYRGESQDPAWRDIEPEMFSTLCHITADTSQMAKALRPLHGPGGTRYYRLSYRIVLLFGLTELKAQIDWMENGEQKRSPAKVVYDHDMTIACLN</sequence>
<gene>
    <name evidence="1" type="ORF">PILCRDRAFT_4705</name>
</gene>
<accession>A0A0C3CAU9</accession>
<dbReference type="EMBL" id="KN832981">
    <property type="protein sequence ID" value="KIM86827.1"/>
    <property type="molecule type" value="Genomic_DNA"/>
</dbReference>
<dbReference type="STRING" id="765440.A0A0C3CAU9"/>
<dbReference type="PANTHER" id="PTHR14187:SF5">
    <property type="entry name" value="HEAT SHOCK 70 KDA PROTEIN 12A"/>
    <property type="match status" value="1"/>
</dbReference>
<dbReference type="Proteomes" id="UP000054166">
    <property type="component" value="Unassembled WGS sequence"/>
</dbReference>
<reference evidence="2" key="2">
    <citation type="submission" date="2015-01" db="EMBL/GenBank/DDBJ databases">
        <title>Evolutionary Origins and Diversification of the Mycorrhizal Mutualists.</title>
        <authorList>
            <consortium name="DOE Joint Genome Institute"/>
            <consortium name="Mycorrhizal Genomics Consortium"/>
            <person name="Kohler A."/>
            <person name="Kuo A."/>
            <person name="Nagy L.G."/>
            <person name="Floudas D."/>
            <person name="Copeland A."/>
            <person name="Barry K.W."/>
            <person name="Cichocki N."/>
            <person name="Veneault-Fourrey C."/>
            <person name="LaButti K."/>
            <person name="Lindquist E.A."/>
            <person name="Lipzen A."/>
            <person name="Lundell T."/>
            <person name="Morin E."/>
            <person name="Murat C."/>
            <person name="Riley R."/>
            <person name="Ohm R."/>
            <person name="Sun H."/>
            <person name="Tunlid A."/>
            <person name="Henrissat B."/>
            <person name="Grigoriev I.V."/>
            <person name="Hibbett D.S."/>
            <person name="Martin F."/>
        </authorList>
    </citation>
    <scope>NUCLEOTIDE SEQUENCE [LARGE SCALE GENOMIC DNA]</scope>
    <source>
        <strain evidence="2">F 1598</strain>
    </source>
</reference>
<dbReference type="Gene3D" id="3.30.420.40">
    <property type="match status" value="1"/>
</dbReference>
<protein>
    <submittedName>
        <fullName evidence="1">Uncharacterized protein</fullName>
    </submittedName>
</protein>
<dbReference type="InParanoid" id="A0A0C3CAU9"/>
<name>A0A0C3CAU9_PILCF</name>
<dbReference type="PANTHER" id="PTHR14187">
    <property type="entry name" value="ALPHA KINASE/ELONGATION FACTOR 2 KINASE"/>
    <property type="match status" value="1"/>
</dbReference>
<dbReference type="CDD" id="cd10170">
    <property type="entry name" value="ASKHA_NBD_HSP70"/>
    <property type="match status" value="1"/>
</dbReference>
<evidence type="ECO:0000313" key="2">
    <source>
        <dbReference type="Proteomes" id="UP000054166"/>
    </source>
</evidence>
<dbReference type="OrthoDB" id="2963168at2759"/>
<dbReference type="HOGENOM" id="CLU_009958_4_2_1"/>
<reference evidence="1 2" key="1">
    <citation type="submission" date="2014-04" db="EMBL/GenBank/DDBJ databases">
        <authorList>
            <consortium name="DOE Joint Genome Institute"/>
            <person name="Kuo A."/>
            <person name="Tarkka M."/>
            <person name="Buscot F."/>
            <person name="Kohler A."/>
            <person name="Nagy L.G."/>
            <person name="Floudas D."/>
            <person name="Copeland A."/>
            <person name="Barry K.W."/>
            <person name="Cichocki N."/>
            <person name="Veneault-Fourrey C."/>
            <person name="LaButti K."/>
            <person name="Lindquist E.A."/>
            <person name="Lipzen A."/>
            <person name="Lundell T."/>
            <person name="Morin E."/>
            <person name="Murat C."/>
            <person name="Sun H."/>
            <person name="Tunlid A."/>
            <person name="Henrissat B."/>
            <person name="Grigoriev I.V."/>
            <person name="Hibbett D.S."/>
            <person name="Martin F."/>
            <person name="Nordberg H.P."/>
            <person name="Cantor M.N."/>
            <person name="Hua S.X."/>
        </authorList>
    </citation>
    <scope>NUCLEOTIDE SEQUENCE [LARGE SCALE GENOMIC DNA]</scope>
    <source>
        <strain evidence="1 2">F 1598</strain>
    </source>
</reference>
<dbReference type="SUPFAM" id="SSF53067">
    <property type="entry name" value="Actin-like ATPase domain"/>
    <property type="match status" value="2"/>
</dbReference>
<organism evidence="1 2">
    <name type="scientific">Piloderma croceum (strain F 1598)</name>
    <dbReference type="NCBI Taxonomy" id="765440"/>
    <lineage>
        <taxon>Eukaryota</taxon>
        <taxon>Fungi</taxon>
        <taxon>Dikarya</taxon>
        <taxon>Basidiomycota</taxon>
        <taxon>Agaricomycotina</taxon>
        <taxon>Agaricomycetes</taxon>
        <taxon>Agaricomycetidae</taxon>
        <taxon>Atheliales</taxon>
        <taxon>Atheliaceae</taxon>
        <taxon>Piloderma</taxon>
    </lineage>
</organism>
<proteinExistence type="predicted"/>
<dbReference type="InterPro" id="IPR043129">
    <property type="entry name" value="ATPase_NBD"/>
</dbReference>
<keyword evidence="2" id="KW-1185">Reference proteome</keyword>
<dbReference type="AlphaFoldDB" id="A0A0C3CAU9"/>
<evidence type="ECO:0000313" key="1">
    <source>
        <dbReference type="EMBL" id="KIM86827.1"/>
    </source>
</evidence>